<dbReference type="Proteomes" id="UP001420932">
    <property type="component" value="Unassembled WGS sequence"/>
</dbReference>
<name>A0AAP0LH67_9MAGN</name>
<sequence>MSMNRFFGSHPSDVDSVLWSLRSISYISSIILMNSSVMGLSTSGTASAKLPSAFLTLKGSSRSSVLKDHVNYIFCAFDS</sequence>
<reference evidence="1 2" key="1">
    <citation type="submission" date="2024-01" db="EMBL/GenBank/DDBJ databases">
        <title>Genome assemblies of Stephania.</title>
        <authorList>
            <person name="Yang L."/>
        </authorList>
    </citation>
    <scope>NUCLEOTIDE SEQUENCE [LARGE SCALE GENOMIC DNA]</scope>
    <source>
        <strain evidence="1">YNDBR</strain>
        <tissue evidence="1">Leaf</tissue>
    </source>
</reference>
<organism evidence="1 2">
    <name type="scientific">Stephania yunnanensis</name>
    <dbReference type="NCBI Taxonomy" id="152371"/>
    <lineage>
        <taxon>Eukaryota</taxon>
        <taxon>Viridiplantae</taxon>
        <taxon>Streptophyta</taxon>
        <taxon>Embryophyta</taxon>
        <taxon>Tracheophyta</taxon>
        <taxon>Spermatophyta</taxon>
        <taxon>Magnoliopsida</taxon>
        <taxon>Ranunculales</taxon>
        <taxon>Menispermaceae</taxon>
        <taxon>Menispermoideae</taxon>
        <taxon>Cissampelideae</taxon>
        <taxon>Stephania</taxon>
    </lineage>
</organism>
<dbReference type="AlphaFoldDB" id="A0AAP0LH67"/>
<protein>
    <submittedName>
        <fullName evidence="1">Uncharacterized protein</fullName>
    </submittedName>
</protein>
<gene>
    <name evidence="1" type="ORF">Syun_001700</name>
</gene>
<evidence type="ECO:0000313" key="2">
    <source>
        <dbReference type="Proteomes" id="UP001420932"/>
    </source>
</evidence>
<dbReference type="EMBL" id="JBBNAF010000001">
    <property type="protein sequence ID" value="KAK9169560.1"/>
    <property type="molecule type" value="Genomic_DNA"/>
</dbReference>
<evidence type="ECO:0000313" key="1">
    <source>
        <dbReference type="EMBL" id="KAK9169560.1"/>
    </source>
</evidence>
<comment type="caution">
    <text evidence="1">The sequence shown here is derived from an EMBL/GenBank/DDBJ whole genome shotgun (WGS) entry which is preliminary data.</text>
</comment>
<proteinExistence type="predicted"/>
<keyword evidence="2" id="KW-1185">Reference proteome</keyword>
<accession>A0AAP0LH67</accession>